<reference evidence="1" key="1">
    <citation type="submission" date="2018-02" db="EMBL/GenBank/DDBJ databases">
        <title>Rhizophora mucronata_Transcriptome.</title>
        <authorList>
            <person name="Meera S.P."/>
            <person name="Sreeshan A."/>
            <person name="Augustine A."/>
        </authorList>
    </citation>
    <scope>NUCLEOTIDE SEQUENCE</scope>
    <source>
        <tissue evidence="1">Leaf</tissue>
    </source>
</reference>
<evidence type="ECO:0000313" key="1">
    <source>
        <dbReference type="EMBL" id="MBW98427.1"/>
    </source>
</evidence>
<dbReference type="AlphaFoldDB" id="A0A2P2JY66"/>
<protein>
    <submittedName>
        <fullName evidence="1">Uncharacterized protein</fullName>
    </submittedName>
</protein>
<name>A0A2P2JY66_RHIMU</name>
<organism evidence="1">
    <name type="scientific">Rhizophora mucronata</name>
    <name type="common">Asiatic mangrove</name>
    <dbReference type="NCBI Taxonomy" id="61149"/>
    <lineage>
        <taxon>Eukaryota</taxon>
        <taxon>Viridiplantae</taxon>
        <taxon>Streptophyta</taxon>
        <taxon>Embryophyta</taxon>
        <taxon>Tracheophyta</taxon>
        <taxon>Spermatophyta</taxon>
        <taxon>Magnoliopsida</taxon>
        <taxon>eudicotyledons</taxon>
        <taxon>Gunneridae</taxon>
        <taxon>Pentapetalae</taxon>
        <taxon>rosids</taxon>
        <taxon>fabids</taxon>
        <taxon>Malpighiales</taxon>
        <taxon>Rhizophoraceae</taxon>
        <taxon>Rhizophora</taxon>
    </lineage>
</organism>
<accession>A0A2P2JY66</accession>
<sequence length="42" mass="4906">MSMLVEDYSLSLQCQNSWKQGLLNFNQAQQKICRNRKACHSC</sequence>
<proteinExistence type="predicted"/>
<dbReference type="EMBL" id="GGEC01017944">
    <property type="protein sequence ID" value="MBW98427.1"/>
    <property type="molecule type" value="Transcribed_RNA"/>
</dbReference>